<accession>A0A5E8BUK4</accession>
<organism evidence="8 9">
    <name type="scientific">Magnusiomyces paraingens</name>
    <dbReference type="NCBI Taxonomy" id="2606893"/>
    <lineage>
        <taxon>Eukaryota</taxon>
        <taxon>Fungi</taxon>
        <taxon>Dikarya</taxon>
        <taxon>Ascomycota</taxon>
        <taxon>Saccharomycotina</taxon>
        <taxon>Dipodascomycetes</taxon>
        <taxon>Dipodascales</taxon>
        <taxon>Dipodascaceae</taxon>
        <taxon>Magnusiomyces</taxon>
    </lineage>
</organism>
<dbReference type="OrthoDB" id="1806at2759"/>
<keyword evidence="6" id="KW-0131">Cell cycle</keyword>
<reference evidence="8 9" key="1">
    <citation type="submission" date="2019-09" db="EMBL/GenBank/DDBJ databases">
        <authorList>
            <person name="Brejova B."/>
        </authorList>
    </citation>
    <scope>NUCLEOTIDE SEQUENCE [LARGE SCALE GENOMIC DNA]</scope>
</reference>
<dbReference type="GeneID" id="43582841"/>
<dbReference type="GO" id="GO:0005737">
    <property type="term" value="C:cytoplasm"/>
    <property type="evidence" value="ECO:0007669"/>
    <property type="project" value="TreeGrafter"/>
</dbReference>
<evidence type="ECO:0000313" key="9">
    <source>
        <dbReference type="Proteomes" id="UP000398389"/>
    </source>
</evidence>
<keyword evidence="4" id="KW-0498">Mitosis</keyword>
<gene>
    <name evidence="8" type="ORF">SAPINGB_P004026</name>
</gene>
<dbReference type="Proteomes" id="UP000398389">
    <property type="component" value="Unassembled WGS sequence"/>
</dbReference>
<evidence type="ECO:0000313" key="8">
    <source>
        <dbReference type="EMBL" id="VVT54339.1"/>
    </source>
</evidence>
<sequence length="230" mass="25491">MASSSGLNRQTTSSLLSAPTRSKVALKGSSRTVAEFFEYSINSILYQRGIYPPEDFQVVRKFDLNVLVTIDSEVKAYIKKIIVQLHRWLVHGKIKKLVVAIVSKNSGEAVELWQFDVNILPESPNTKNNTSGSSVPSNEKTPETVQKEIQAIIRQITASITFLPVLDPGLYTFNVQVYADADAQVPTEWADSEARQLRNAEQVQLRSFSTGSHSVSTQVAYRLGGGDEDE</sequence>
<protein>
    <recommendedName>
        <fullName evidence="7">HORMA domain-containing protein</fullName>
    </recommendedName>
</protein>
<dbReference type="GO" id="GO:0005654">
    <property type="term" value="C:nucleoplasm"/>
    <property type="evidence" value="ECO:0007669"/>
    <property type="project" value="TreeGrafter"/>
</dbReference>
<keyword evidence="3" id="KW-0132">Cell division</keyword>
<dbReference type="GO" id="GO:0033597">
    <property type="term" value="C:mitotic checkpoint complex"/>
    <property type="evidence" value="ECO:0007669"/>
    <property type="project" value="UniProtKB-ARBA"/>
</dbReference>
<feature type="domain" description="HORMA" evidence="7">
    <location>
        <begin position="27"/>
        <end position="219"/>
    </location>
</feature>
<dbReference type="GO" id="GO:0007094">
    <property type="term" value="P:mitotic spindle assembly checkpoint signaling"/>
    <property type="evidence" value="ECO:0007669"/>
    <property type="project" value="TreeGrafter"/>
</dbReference>
<keyword evidence="5" id="KW-0539">Nucleus</keyword>
<dbReference type="FunFam" id="3.30.900.10:FF:000002">
    <property type="entry name" value="Mitotic spindle assembly checkpoint protein MAD2A"/>
    <property type="match status" value="1"/>
</dbReference>
<comment type="similarity">
    <text evidence="2">Belongs to the MAD2 family.</text>
</comment>
<dbReference type="InterPro" id="IPR036570">
    <property type="entry name" value="HORMA_dom_sf"/>
</dbReference>
<evidence type="ECO:0000259" key="7">
    <source>
        <dbReference type="PROSITE" id="PS50815"/>
    </source>
</evidence>
<dbReference type="PROSITE" id="PS50815">
    <property type="entry name" value="HORMA"/>
    <property type="match status" value="1"/>
</dbReference>
<name>A0A5E8BUK4_9ASCO</name>
<dbReference type="InterPro" id="IPR003511">
    <property type="entry name" value="HORMA_dom"/>
</dbReference>
<dbReference type="Gene3D" id="3.30.900.10">
    <property type="entry name" value="HORMA domain"/>
    <property type="match status" value="1"/>
</dbReference>
<dbReference type="GO" id="GO:0051301">
    <property type="term" value="P:cell division"/>
    <property type="evidence" value="ECO:0007669"/>
    <property type="project" value="UniProtKB-KW"/>
</dbReference>
<dbReference type="SUPFAM" id="SSF56019">
    <property type="entry name" value="The spindle assembly checkpoint protein mad2"/>
    <property type="match status" value="1"/>
</dbReference>
<evidence type="ECO:0000256" key="1">
    <source>
        <dbReference type="ARBA" id="ARBA00004123"/>
    </source>
</evidence>
<evidence type="ECO:0000256" key="3">
    <source>
        <dbReference type="ARBA" id="ARBA00022618"/>
    </source>
</evidence>
<dbReference type="PANTHER" id="PTHR11842:SF11">
    <property type="entry name" value="MITOTIC SPINDLE ASSEMBLY CHECKPOINT PROTEIN MAD2A"/>
    <property type="match status" value="1"/>
</dbReference>
<keyword evidence="9" id="KW-1185">Reference proteome</keyword>
<dbReference type="PANTHER" id="PTHR11842">
    <property type="entry name" value="MITOTIC SPINDLE ASSEMBLY CHECKPOINT PROTEIN MAD2"/>
    <property type="match status" value="1"/>
</dbReference>
<dbReference type="EMBL" id="CABVLU010000003">
    <property type="protein sequence ID" value="VVT54339.1"/>
    <property type="molecule type" value="Genomic_DNA"/>
</dbReference>
<proteinExistence type="inferred from homology"/>
<dbReference type="AlphaFoldDB" id="A0A5E8BUK4"/>
<dbReference type="InterPro" id="IPR045091">
    <property type="entry name" value="Mad2-like"/>
</dbReference>
<evidence type="ECO:0000256" key="4">
    <source>
        <dbReference type="ARBA" id="ARBA00022776"/>
    </source>
</evidence>
<comment type="subcellular location">
    <subcellularLocation>
        <location evidence="1">Nucleus</location>
    </subcellularLocation>
</comment>
<evidence type="ECO:0000256" key="6">
    <source>
        <dbReference type="ARBA" id="ARBA00023306"/>
    </source>
</evidence>
<dbReference type="GO" id="GO:0000776">
    <property type="term" value="C:kinetochore"/>
    <property type="evidence" value="ECO:0007669"/>
    <property type="project" value="TreeGrafter"/>
</dbReference>
<evidence type="ECO:0000256" key="2">
    <source>
        <dbReference type="ARBA" id="ARBA00010348"/>
    </source>
</evidence>
<dbReference type="Pfam" id="PF02301">
    <property type="entry name" value="HORMA"/>
    <property type="match status" value="1"/>
</dbReference>
<evidence type="ECO:0000256" key="5">
    <source>
        <dbReference type="ARBA" id="ARBA00023242"/>
    </source>
</evidence>
<dbReference type="RefSeq" id="XP_031854632.1">
    <property type="nucleotide sequence ID" value="XM_031998741.1"/>
</dbReference>